<sequence length="136" mass="15340">MNPVQQMNQQQTEASSESEASAAVAADFERQQRFRHTLAVFELYCDAEIATEKRVAADEARKRQESSEAGFRVLRTFADNERRIRQQGAEKKRAKKSAAKHVQSQRLDNQAAALKKAADDAYLESRQTPKTGPGWD</sequence>
<feature type="region of interest" description="Disordered" evidence="1">
    <location>
        <begin position="1"/>
        <end position="24"/>
    </location>
</feature>
<evidence type="ECO:0000256" key="1">
    <source>
        <dbReference type="SAM" id="MobiDB-lite"/>
    </source>
</evidence>
<evidence type="ECO:0000313" key="3">
    <source>
        <dbReference type="Proteomes" id="UP001325479"/>
    </source>
</evidence>
<feature type="compositionally biased region" description="Basic and acidic residues" evidence="1">
    <location>
        <begin position="82"/>
        <end position="91"/>
    </location>
</feature>
<geneLocation type="plasmid" evidence="2 3">
    <name>unnamed</name>
</geneLocation>
<name>A0ABZ0WVH5_9BURK</name>
<dbReference type="EMBL" id="CP139966">
    <property type="protein sequence ID" value="WQD81261.1"/>
    <property type="molecule type" value="Genomic_DNA"/>
</dbReference>
<reference evidence="2 3" key="1">
    <citation type="submission" date="2023-12" db="EMBL/GenBank/DDBJ databases">
        <title>Genome sequencing and assembly of bacterial species from a model synthetic community.</title>
        <authorList>
            <person name="Hogle S.L."/>
        </authorList>
    </citation>
    <scope>NUCLEOTIDE SEQUENCE [LARGE SCALE GENOMIC DNA]</scope>
    <source>
        <strain evidence="2 3">HAMBI 2494</strain>
        <plasmid evidence="2 3">unnamed</plasmid>
    </source>
</reference>
<evidence type="ECO:0000313" key="2">
    <source>
        <dbReference type="EMBL" id="WQD81261.1"/>
    </source>
</evidence>
<dbReference type="Proteomes" id="UP001325479">
    <property type="component" value="Plasmid unnamed"/>
</dbReference>
<feature type="region of interest" description="Disordered" evidence="1">
    <location>
        <begin position="82"/>
        <end position="113"/>
    </location>
</feature>
<dbReference type="RefSeq" id="WP_114815198.1">
    <property type="nucleotide sequence ID" value="NZ_CP139966.1"/>
</dbReference>
<accession>A0ABZ0WVH5</accession>
<protein>
    <submittedName>
        <fullName evidence="2">Uncharacterized protein</fullName>
    </submittedName>
</protein>
<keyword evidence="2" id="KW-0614">Plasmid</keyword>
<feature type="compositionally biased region" description="Polar residues" evidence="1">
    <location>
        <begin position="1"/>
        <end position="12"/>
    </location>
</feature>
<gene>
    <name evidence="2" type="ORF">U0042_29930</name>
</gene>
<feature type="compositionally biased region" description="Low complexity" evidence="1">
    <location>
        <begin position="13"/>
        <end position="24"/>
    </location>
</feature>
<organism evidence="2 3">
    <name type="scientific">Paraburkholderia kururiensis</name>
    <dbReference type="NCBI Taxonomy" id="984307"/>
    <lineage>
        <taxon>Bacteria</taxon>
        <taxon>Pseudomonadati</taxon>
        <taxon>Pseudomonadota</taxon>
        <taxon>Betaproteobacteria</taxon>
        <taxon>Burkholderiales</taxon>
        <taxon>Burkholderiaceae</taxon>
        <taxon>Paraburkholderia</taxon>
    </lineage>
</organism>
<proteinExistence type="predicted"/>
<keyword evidence="3" id="KW-1185">Reference proteome</keyword>